<organism evidence="1 2">
    <name type="scientific">Daejeonella rubra</name>
    <dbReference type="NCBI Taxonomy" id="990371"/>
    <lineage>
        <taxon>Bacteria</taxon>
        <taxon>Pseudomonadati</taxon>
        <taxon>Bacteroidota</taxon>
        <taxon>Sphingobacteriia</taxon>
        <taxon>Sphingobacteriales</taxon>
        <taxon>Sphingobacteriaceae</taxon>
        <taxon>Daejeonella</taxon>
    </lineage>
</organism>
<protein>
    <submittedName>
        <fullName evidence="1">Gliding motility-associated lipoprotein GldB</fullName>
    </submittedName>
</protein>
<dbReference type="EMBL" id="FNHH01000015">
    <property type="protein sequence ID" value="SDM55537.1"/>
    <property type="molecule type" value="Genomic_DNA"/>
</dbReference>
<evidence type="ECO:0000313" key="2">
    <source>
        <dbReference type="Proteomes" id="UP000199226"/>
    </source>
</evidence>
<sequence length="342" mass="40019">MRHQQIYLFFFICLIFLSCNNKKTPDISKIKLNMKIERFDQELGTIKPDEISDKVPALRKKYTWFFDDYMEKIISAGLVSDTAYYSNLRSILQNQDYLELKTTVDKTFPDLKKQEEEINQAFKYIRYYYPKQKLPRLISFLSGFAVQTPIGNDYIGIGLDMFLGESGSRFYPALRQSIPSYIARRFSPENVSPRVIEAFIREDMFPDQDSDRNLLSKMIYNGKILYLMDAVMPDTNDSLKIGYTKEQLEWCSENEAGIWAYLLQNELLFESDYMKIQKYLAEAPFTPGIGENSSSAPKLGVWTGWQIVRKYMDKNPEISLQQLMLEKDAQKILTDSKYKPRD</sequence>
<dbReference type="Proteomes" id="UP000199226">
    <property type="component" value="Unassembled WGS sequence"/>
</dbReference>
<dbReference type="AlphaFoldDB" id="A0A1G9U6E2"/>
<keyword evidence="1" id="KW-0449">Lipoprotein</keyword>
<proteinExistence type="predicted"/>
<dbReference type="OrthoDB" id="976022at2"/>
<evidence type="ECO:0000313" key="1">
    <source>
        <dbReference type="EMBL" id="SDM55537.1"/>
    </source>
</evidence>
<dbReference type="Pfam" id="PF25594">
    <property type="entry name" value="GldB_lipo"/>
    <property type="match status" value="1"/>
</dbReference>
<accession>A0A1G9U6E2</accession>
<dbReference type="NCBIfam" id="TIGR03514">
    <property type="entry name" value="GldB_lipo"/>
    <property type="match status" value="1"/>
</dbReference>
<dbReference type="STRING" id="990371.SAMN05421813_11569"/>
<name>A0A1G9U6E2_9SPHI</name>
<reference evidence="2" key="1">
    <citation type="submission" date="2016-10" db="EMBL/GenBank/DDBJ databases">
        <authorList>
            <person name="Varghese N."/>
            <person name="Submissions S."/>
        </authorList>
    </citation>
    <scope>NUCLEOTIDE SEQUENCE [LARGE SCALE GENOMIC DNA]</scope>
    <source>
        <strain evidence="2">DSM 24536</strain>
    </source>
</reference>
<keyword evidence="2" id="KW-1185">Reference proteome</keyword>
<dbReference type="RefSeq" id="WP_090705006.1">
    <property type="nucleotide sequence ID" value="NZ_FNHH01000015.1"/>
</dbReference>
<dbReference type="PROSITE" id="PS51257">
    <property type="entry name" value="PROKAR_LIPOPROTEIN"/>
    <property type="match status" value="1"/>
</dbReference>
<dbReference type="InterPro" id="IPR019853">
    <property type="entry name" value="GldB-like"/>
</dbReference>
<gene>
    <name evidence="1" type="ORF">SAMN05421813_11569</name>
</gene>